<dbReference type="Pfam" id="PF00005">
    <property type="entry name" value="ABC_tran"/>
    <property type="match status" value="1"/>
</dbReference>
<dbReference type="GO" id="GO:0005524">
    <property type="term" value="F:ATP binding"/>
    <property type="evidence" value="ECO:0007669"/>
    <property type="project" value="UniProtKB-KW"/>
</dbReference>
<sequence length="104" mass="11159">MAGTLSGGEQQMLAIGRALMSRPKMLLLDEPSMGLAPIMVQKIFEVVRAVAATGMTILLIEQNAKLALESSQRGYVMESGEITLHGESAQLLDDPKVRAAYLGE</sequence>
<evidence type="ECO:0000256" key="1">
    <source>
        <dbReference type="ARBA" id="ARBA00005417"/>
    </source>
</evidence>
<gene>
    <name evidence="5" type="primary">livF_78</name>
    <name evidence="5" type="ORF">SDC9_149310</name>
</gene>
<keyword evidence="2" id="KW-0813">Transport</keyword>
<evidence type="ECO:0000256" key="3">
    <source>
        <dbReference type="ARBA" id="ARBA00022970"/>
    </source>
</evidence>
<dbReference type="Gene3D" id="3.40.50.300">
    <property type="entry name" value="P-loop containing nucleotide triphosphate hydrolases"/>
    <property type="match status" value="1"/>
</dbReference>
<evidence type="ECO:0000256" key="2">
    <source>
        <dbReference type="ARBA" id="ARBA00022448"/>
    </source>
</evidence>
<feature type="domain" description="ABC transporter" evidence="4">
    <location>
        <begin position="3"/>
        <end position="32"/>
    </location>
</feature>
<dbReference type="EMBL" id="VSSQ01048058">
    <property type="protein sequence ID" value="MPN02097.1"/>
    <property type="molecule type" value="Genomic_DNA"/>
</dbReference>
<proteinExistence type="inferred from homology"/>
<dbReference type="GO" id="GO:0015658">
    <property type="term" value="F:branched-chain amino acid transmembrane transporter activity"/>
    <property type="evidence" value="ECO:0007669"/>
    <property type="project" value="TreeGrafter"/>
</dbReference>
<dbReference type="AlphaFoldDB" id="A0A645EK08"/>
<dbReference type="InterPro" id="IPR003439">
    <property type="entry name" value="ABC_transporter-like_ATP-bd"/>
</dbReference>
<dbReference type="GO" id="GO:0016887">
    <property type="term" value="F:ATP hydrolysis activity"/>
    <property type="evidence" value="ECO:0007669"/>
    <property type="project" value="InterPro"/>
</dbReference>
<dbReference type="InterPro" id="IPR052156">
    <property type="entry name" value="BCAA_Transport_ATP-bd_LivF"/>
</dbReference>
<reference evidence="5" key="1">
    <citation type="submission" date="2019-08" db="EMBL/GenBank/DDBJ databases">
        <authorList>
            <person name="Kucharzyk K."/>
            <person name="Murdoch R.W."/>
            <person name="Higgins S."/>
            <person name="Loffler F."/>
        </authorList>
    </citation>
    <scope>NUCLEOTIDE SEQUENCE</scope>
</reference>
<dbReference type="PANTHER" id="PTHR43820">
    <property type="entry name" value="HIGH-AFFINITY BRANCHED-CHAIN AMINO ACID TRANSPORT ATP-BINDING PROTEIN LIVF"/>
    <property type="match status" value="1"/>
</dbReference>
<accession>A0A645EK08</accession>
<dbReference type="PANTHER" id="PTHR43820:SF4">
    <property type="entry name" value="HIGH-AFFINITY BRANCHED-CHAIN AMINO ACID TRANSPORT ATP-BINDING PROTEIN LIVF"/>
    <property type="match status" value="1"/>
</dbReference>
<comment type="similarity">
    <text evidence="1">Belongs to the ABC transporter superfamily.</text>
</comment>
<dbReference type="GO" id="GO:0015807">
    <property type="term" value="P:L-amino acid transport"/>
    <property type="evidence" value="ECO:0007669"/>
    <property type="project" value="TreeGrafter"/>
</dbReference>
<comment type="caution">
    <text evidence="5">The sequence shown here is derived from an EMBL/GenBank/DDBJ whole genome shotgun (WGS) entry which is preliminary data.</text>
</comment>
<organism evidence="5">
    <name type="scientific">bioreactor metagenome</name>
    <dbReference type="NCBI Taxonomy" id="1076179"/>
    <lineage>
        <taxon>unclassified sequences</taxon>
        <taxon>metagenomes</taxon>
        <taxon>ecological metagenomes</taxon>
    </lineage>
</organism>
<protein>
    <submittedName>
        <fullName evidence="5">High-affinity branched-chain amino acid transport ATP-binding protein LivF</fullName>
    </submittedName>
</protein>
<name>A0A645EK08_9ZZZZ</name>
<evidence type="ECO:0000313" key="5">
    <source>
        <dbReference type="EMBL" id="MPN02097.1"/>
    </source>
</evidence>
<evidence type="ECO:0000259" key="4">
    <source>
        <dbReference type="Pfam" id="PF00005"/>
    </source>
</evidence>
<keyword evidence="5" id="KW-0547">Nucleotide-binding</keyword>
<dbReference type="InterPro" id="IPR027417">
    <property type="entry name" value="P-loop_NTPase"/>
</dbReference>
<keyword evidence="3" id="KW-0029">Amino-acid transport</keyword>
<dbReference type="SUPFAM" id="SSF52540">
    <property type="entry name" value="P-loop containing nucleoside triphosphate hydrolases"/>
    <property type="match status" value="1"/>
</dbReference>
<keyword evidence="5" id="KW-0067">ATP-binding</keyword>